<keyword evidence="11" id="KW-1185">Reference proteome</keyword>
<dbReference type="InterPro" id="IPR044862">
    <property type="entry name" value="Pro_4_hyd_alph_FE2OG_OXY"/>
</dbReference>
<proteinExistence type="predicted"/>
<evidence type="ECO:0000256" key="2">
    <source>
        <dbReference type="ARBA" id="ARBA00022723"/>
    </source>
</evidence>
<dbReference type="Proteomes" id="UP000242188">
    <property type="component" value="Unassembled WGS sequence"/>
</dbReference>
<dbReference type="Gene3D" id="2.60.120.620">
    <property type="entry name" value="q2cbj1_9rhob like domain"/>
    <property type="match status" value="1"/>
</dbReference>
<keyword evidence="5" id="KW-0560">Oxidoreductase</keyword>
<evidence type="ECO:0000313" key="11">
    <source>
        <dbReference type="Proteomes" id="UP000242188"/>
    </source>
</evidence>
<feature type="coiled-coil region" evidence="7">
    <location>
        <begin position="254"/>
        <end position="281"/>
    </location>
</feature>
<evidence type="ECO:0000256" key="1">
    <source>
        <dbReference type="ARBA" id="ARBA00001961"/>
    </source>
</evidence>
<feature type="domain" description="Fe2OG dioxygenase" evidence="9">
    <location>
        <begin position="141"/>
        <end position="253"/>
    </location>
</feature>
<dbReference type="PROSITE" id="PS51471">
    <property type="entry name" value="FE2OG_OXY"/>
    <property type="match status" value="1"/>
</dbReference>
<organism evidence="10 11">
    <name type="scientific">Mizuhopecten yessoensis</name>
    <name type="common">Japanese scallop</name>
    <name type="synonym">Patinopecten yessoensis</name>
    <dbReference type="NCBI Taxonomy" id="6573"/>
    <lineage>
        <taxon>Eukaryota</taxon>
        <taxon>Metazoa</taxon>
        <taxon>Spiralia</taxon>
        <taxon>Lophotrochozoa</taxon>
        <taxon>Mollusca</taxon>
        <taxon>Bivalvia</taxon>
        <taxon>Autobranchia</taxon>
        <taxon>Pteriomorphia</taxon>
        <taxon>Pectinida</taxon>
        <taxon>Pectinoidea</taxon>
        <taxon>Pectinidae</taxon>
        <taxon>Mizuhopecten</taxon>
    </lineage>
</organism>
<keyword evidence="3" id="KW-0847">Vitamin C</keyword>
<protein>
    <recommendedName>
        <fullName evidence="9">Fe2OG dioxygenase domain-containing protein</fullName>
    </recommendedName>
</protein>
<dbReference type="PANTHER" id="PTHR10869:SF236">
    <property type="entry name" value="PROLYL 4-HYDROXYLASE ALPHA SUBUNIT DOMAIN-CONTAINING PROTEIN"/>
    <property type="match status" value="1"/>
</dbReference>
<evidence type="ECO:0000256" key="8">
    <source>
        <dbReference type="SAM" id="MobiDB-lite"/>
    </source>
</evidence>
<reference evidence="10 11" key="1">
    <citation type="journal article" date="2017" name="Nat. Ecol. Evol.">
        <title>Scallop genome provides insights into evolution of bilaterian karyotype and development.</title>
        <authorList>
            <person name="Wang S."/>
            <person name="Zhang J."/>
            <person name="Jiao W."/>
            <person name="Li J."/>
            <person name="Xun X."/>
            <person name="Sun Y."/>
            <person name="Guo X."/>
            <person name="Huan P."/>
            <person name="Dong B."/>
            <person name="Zhang L."/>
            <person name="Hu X."/>
            <person name="Sun X."/>
            <person name="Wang J."/>
            <person name="Zhao C."/>
            <person name="Wang Y."/>
            <person name="Wang D."/>
            <person name="Huang X."/>
            <person name="Wang R."/>
            <person name="Lv J."/>
            <person name="Li Y."/>
            <person name="Zhang Z."/>
            <person name="Liu B."/>
            <person name="Lu W."/>
            <person name="Hui Y."/>
            <person name="Liang J."/>
            <person name="Zhou Z."/>
            <person name="Hou R."/>
            <person name="Li X."/>
            <person name="Liu Y."/>
            <person name="Li H."/>
            <person name="Ning X."/>
            <person name="Lin Y."/>
            <person name="Zhao L."/>
            <person name="Xing Q."/>
            <person name="Dou J."/>
            <person name="Li Y."/>
            <person name="Mao J."/>
            <person name="Guo H."/>
            <person name="Dou H."/>
            <person name="Li T."/>
            <person name="Mu C."/>
            <person name="Jiang W."/>
            <person name="Fu Q."/>
            <person name="Fu X."/>
            <person name="Miao Y."/>
            <person name="Liu J."/>
            <person name="Yu Q."/>
            <person name="Li R."/>
            <person name="Liao H."/>
            <person name="Li X."/>
            <person name="Kong Y."/>
            <person name="Jiang Z."/>
            <person name="Chourrout D."/>
            <person name="Li R."/>
            <person name="Bao Z."/>
        </authorList>
    </citation>
    <scope>NUCLEOTIDE SEQUENCE [LARGE SCALE GENOMIC DNA]</scope>
    <source>
        <strain evidence="10 11">PY_sf001</strain>
    </source>
</reference>
<name>A0A210PVY7_MIZYE</name>
<keyword evidence="7" id="KW-0175">Coiled coil</keyword>
<evidence type="ECO:0000256" key="3">
    <source>
        <dbReference type="ARBA" id="ARBA00022896"/>
    </source>
</evidence>
<dbReference type="EMBL" id="NEDP02005457">
    <property type="protein sequence ID" value="OWF40651.1"/>
    <property type="molecule type" value="Genomic_DNA"/>
</dbReference>
<dbReference type="OrthoDB" id="69177at2759"/>
<dbReference type="PANTHER" id="PTHR10869">
    <property type="entry name" value="PROLYL 4-HYDROXYLASE ALPHA SUBUNIT"/>
    <property type="match status" value="1"/>
</dbReference>
<keyword evidence="6" id="KW-0408">Iron</keyword>
<dbReference type="InterPro" id="IPR005123">
    <property type="entry name" value="Oxoglu/Fe-dep_dioxygenase_dom"/>
</dbReference>
<evidence type="ECO:0000259" key="9">
    <source>
        <dbReference type="PROSITE" id="PS51471"/>
    </source>
</evidence>
<evidence type="ECO:0000256" key="5">
    <source>
        <dbReference type="ARBA" id="ARBA00023002"/>
    </source>
</evidence>
<dbReference type="SMART" id="SM00702">
    <property type="entry name" value="P4Hc"/>
    <property type="match status" value="1"/>
</dbReference>
<comment type="cofactor">
    <cofactor evidence="1">
        <name>L-ascorbate</name>
        <dbReference type="ChEBI" id="CHEBI:38290"/>
    </cofactor>
</comment>
<dbReference type="GO" id="GO:0031418">
    <property type="term" value="F:L-ascorbic acid binding"/>
    <property type="evidence" value="ECO:0007669"/>
    <property type="project" value="UniProtKB-KW"/>
</dbReference>
<dbReference type="GO" id="GO:0004656">
    <property type="term" value="F:procollagen-proline 4-dioxygenase activity"/>
    <property type="evidence" value="ECO:0007669"/>
    <property type="project" value="TreeGrafter"/>
</dbReference>
<keyword evidence="4" id="KW-0223">Dioxygenase</keyword>
<evidence type="ECO:0000256" key="4">
    <source>
        <dbReference type="ARBA" id="ARBA00022964"/>
    </source>
</evidence>
<dbReference type="InterPro" id="IPR045054">
    <property type="entry name" value="P4HA-like"/>
</dbReference>
<keyword evidence="2" id="KW-0479">Metal-binding</keyword>
<sequence length="307" mass="34837">MSAEYVPGVEAGTEGGKISGDTQHSHDIDVKYDVDHSKEQIGRTEILDFGNEGFLLHKLLTGAECSSIIDEGEIIGFEAIRGARDNYRSAQRINVESQSLADILWTRIQTYLEDLDISSDPHSQHIHGIPCVVEGKWVPTRLNKLFRLCRYHPGGHFAPHFDGFYEEDSKNRSMKTLMVYLNGDFTGGSTNFVDDSQTLHMDETGKYCAEDKNILCRIQPEAGMAIIFNHHRLHEGQTLGDNKKYILRTDIMYKKVSEDKIDEKEERALALIREAEELEAMGECEKAAMFLRKAFKLSPTIEDSYWA</sequence>
<evidence type="ECO:0000256" key="6">
    <source>
        <dbReference type="ARBA" id="ARBA00023004"/>
    </source>
</evidence>
<dbReference type="GO" id="GO:0005506">
    <property type="term" value="F:iron ion binding"/>
    <property type="evidence" value="ECO:0007669"/>
    <property type="project" value="InterPro"/>
</dbReference>
<evidence type="ECO:0000256" key="7">
    <source>
        <dbReference type="SAM" id="Coils"/>
    </source>
</evidence>
<dbReference type="InterPro" id="IPR006620">
    <property type="entry name" value="Pro_4_hyd_alph"/>
</dbReference>
<evidence type="ECO:0000313" key="10">
    <source>
        <dbReference type="EMBL" id="OWF40651.1"/>
    </source>
</evidence>
<feature type="region of interest" description="Disordered" evidence="8">
    <location>
        <begin position="1"/>
        <end position="24"/>
    </location>
</feature>
<accession>A0A210PVY7</accession>
<comment type="caution">
    <text evidence="10">The sequence shown here is derived from an EMBL/GenBank/DDBJ whole genome shotgun (WGS) entry which is preliminary data.</text>
</comment>
<gene>
    <name evidence="10" type="ORF">KP79_PYT09891</name>
</gene>
<dbReference type="AlphaFoldDB" id="A0A210PVY7"/>
<dbReference type="GO" id="GO:0005783">
    <property type="term" value="C:endoplasmic reticulum"/>
    <property type="evidence" value="ECO:0007669"/>
    <property type="project" value="TreeGrafter"/>
</dbReference>
<dbReference type="Pfam" id="PF13640">
    <property type="entry name" value="2OG-FeII_Oxy_3"/>
    <property type="match status" value="1"/>
</dbReference>